<gene>
    <name evidence="1" type="ORF">B0T14DRAFT_569695</name>
</gene>
<organism evidence="1 2">
    <name type="scientific">Immersiella caudata</name>
    <dbReference type="NCBI Taxonomy" id="314043"/>
    <lineage>
        <taxon>Eukaryota</taxon>
        <taxon>Fungi</taxon>
        <taxon>Dikarya</taxon>
        <taxon>Ascomycota</taxon>
        <taxon>Pezizomycotina</taxon>
        <taxon>Sordariomycetes</taxon>
        <taxon>Sordariomycetidae</taxon>
        <taxon>Sordariales</taxon>
        <taxon>Lasiosphaeriaceae</taxon>
        <taxon>Immersiella</taxon>
    </lineage>
</organism>
<accession>A0AA40BU20</accession>
<keyword evidence="2" id="KW-1185">Reference proteome</keyword>
<dbReference type="EMBL" id="JAULSU010000006">
    <property type="protein sequence ID" value="KAK0613673.1"/>
    <property type="molecule type" value="Genomic_DNA"/>
</dbReference>
<proteinExistence type="predicted"/>
<name>A0AA40BU20_9PEZI</name>
<reference evidence="1" key="1">
    <citation type="submission" date="2023-06" db="EMBL/GenBank/DDBJ databases">
        <title>Genome-scale phylogeny and comparative genomics of the fungal order Sordariales.</title>
        <authorList>
            <consortium name="Lawrence Berkeley National Laboratory"/>
            <person name="Hensen N."/>
            <person name="Bonometti L."/>
            <person name="Westerberg I."/>
            <person name="Brannstrom I.O."/>
            <person name="Guillou S."/>
            <person name="Cros-Aarteil S."/>
            <person name="Calhoun S."/>
            <person name="Haridas S."/>
            <person name="Kuo A."/>
            <person name="Mondo S."/>
            <person name="Pangilinan J."/>
            <person name="Riley R."/>
            <person name="Labutti K."/>
            <person name="Andreopoulos B."/>
            <person name="Lipzen A."/>
            <person name="Chen C."/>
            <person name="Yanf M."/>
            <person name="Daum C."/>
            <person name="Ng V."/>
            <person name="Clum A."/>
            <person name="Steindorff A."/>
            <person name="Ohm R."/>
            <person name="Martin F."/>
            <person name="Silar P."/>
            <person name="Natvig D."/>
            <person name="Lalanne C."/>
            <person name="Gautier V."/>
            <person name="Ament-Velasquez S.L."/>
            <person name="Kruys A."/>
            <person name="Hutchinson M.I."/>
            <person name="Powell A.J."/>
            <person name="Barry K."/>
            <person name="Miller A.N."/>
            <person name="Grigoriev I.V."/>
            <person name="Debuchy R."/>
            <person name="Gladieux P."/>
            <person name="Thoren M.H."/>
            <person name="Johannesson H."/>
        </authorList>
    </citation>
    <scope>NUCLEOTIDE SEQUENCE</scope>
    <source>
        <strain evidence="1">CBS 606.72</strain>
    </source>
</reference>
<evidence type="ECO:0000313" key="1">
    <source>
        <dbReference type="EMBL" id="KAK0613673.1"/>
    </source>
</evidence>
<protein>
    <submittedName>
        <fullName evidence="1">Uncharacterized protein</fullName>
    </submittedName>
</protein>
<evidence type="ECO:0000313" key="2">
    <source>
        <dbReference type="Proteomes" id="UP001175000"/>
    </source>
</evidence>
<dbReference type="Proteomes" id="UP001175000">
    <property type="component" value="Unassembled WGS sequence"/>
</dbReference>
<comment type="caution">
    <text evidence="1">The sequence shown here is derived from an EMBL/GenBank/DDBJ whole genome shotgun (WGS) entry which is preliminary data.</text>
</comment>
<dbReference type="AlphaFoldDB" id="A0AA40BU20"/>
<sequence>MSFEARHAGITEAANLAHERCIAMLIVQLDSGPQVADDDALLCAIVILRVFEQLTAVGNGSDQERHLAGCSALLRASCKGPCVDPSAPILRGAAFWVYMRQCLYNACINHQAPSVDFSWPFFPSPPLELLPPMLSCQRRPGPTP</sequence>